<dbReference type="SUPFAM" id="SSF52172">
    <property type="entry name" value="CheY-like"/>
    <property type="match status" value="1"/>
</dbReference>
<dbReference type="GO" id="GO:0003677">
    <property type="term" value="F:DNA binding"/>
    <property type="evidence" value="ECO:0007669"/>
    <property type="project" value="UniProtKB-KW"/>
</dbReference>
<evidence type="ECO:0000259" key="4">
    <source>
        <dbReference type="PROSITE" id="PS50043"/>
    </source>
</evidence>
<accession>A0AA87Y1H7</accession>
<dbReference type="Proteomes" id="UP000628442">
    <property type="component" value="Unassembled WGS sequence"/>
</dbReference>
<keyword evidence="2 6" id="KW-0238">DNA-binding</keyword>
<dbReference type="InterPro" id="IPR011006">
    <property type="entry name" value="CheY-like_superfamily"/>
</dbReference>
<dbReference type="PROSITE" id="PS50110">
    <property type="entry name" value="RESPONSE_REGULATORY"/>
    <property type="match status" value="1"/>
</dbReference>
<reference evidence="6" key="1">
    <citation type="journal article" date="2014" name="Int. J. Syst. Evol. Microbiol.">
        <title>Complete genome sequence of Corynebacterium casei LMG S-19264T (=DSM 44701T), isolated from a smear-ripened cheese.</title>
        <authorList>
            <consortium name="US DOE Joint Genome Institute (JGI-PGF)"/>
            <person name="Walter F."/>
            <person name="Albersmeier A."/>
            <person name="Kalinowski J."/>
            <person name="Ruckert C."/>
        </authorList>
    </citation>
    <scope>NUCLEOTIDE SEQUENCE</scope>
    <source>
        <strain evidence="6">KCTC 12343</strain>
    </source>
</reference>
<dbReference type="Gene3D" id="3.40.50.2300">
    <property type="match status" value="1"/>
</dbReference>
<dbReference type="EMBL" id="BMWV01000014">
    <property type="protein sequence ID" value="GGY60846.1"/>
    <property type="molecule type" value="Genomic_DNA"/>
</dbReference>
<dbReference type="InterPro" id="IPR000792">
    <property type="entry name" value="Tscrpt_reg_LuxR_C"/>
</dbReference>
<dbReference type="CDD" id="cd17535">
    <property type="entry name" value="REC_NarL-like"/>
    <property type="match status" value="1"/>
</dbReference>
<comment type="caution">
    <text evidence="6">The sequence shown here is derived from an EMBL/GenBank/DDBJ whole genome shotgun (WGS) entry which is preliminary data.</text>
</comment>
<reference evidence="6" key="2">
    <citation type="submission" date="2022-12" db="EMBL/GenBank/DDBJ databases">
        <authorList>
            <person name="Sun Q."/>
            <person name="Kim S."/>
        </authorList>
    </citation>
    <scope>NUCLEOTIDE SEQUENCE</scope>
    <source>
        <strain evidence="6">KCTC 12343</strain>
    </source>
</reference>
<dbReference type="InterPro" id="IPR039420">
    <property type="entry name" value="WalR-like"/>
</dbReference>
<name>A0AA87Y1H7_9BURK</name>
<evidence type="ECO:0000256" key="1">
    <source>
        <dbReference type="ARBA" id="ARBA00022553"/>
    </source>
</evidence>
<dbReference type="Pfam" id="PF00072">
    <property type="entry name" value="Response_reg"/>
    <property type="match status" value="1"/>
</dbReference>
<dbReference type="PANTHER" id="PTHR43214:SF43">
    <property type="entry name" value="TWO-COMPONENT RESPONSE REGULATOR"/>
    <property type="match status" value="1"/>
</dbReference>
<dbReference type="GO" id="GO:0000160">
    <property type="term" value="P:phosphorelay signal transduction system"/>
    <property type="evidence" value="ECO:0007669"/>
    <property type="project" value="InterPro"/>
</dbReference>
<dbReference type="PRINTS" id="PR00038">
    <property type="entry name" value="HTHLUXR"/>
</dbReference>
<organism evidence="6 7">
    <name type="scientific">Pseudoduganella albidiflava</name>
    <dbReference type="NCBI Taxonomy" id="321983"/>
    <lineage>
        <taxon>Bacteria</taxon>
        <taxon>Pseudomonadati</taxon>
        <taxon>Pseudomonadota</taxon>
        <taxon>Betaproteobacteria</taxon>
        <taxon>Burkholderiales</taxon>
        <taxon>Oxalobacteraceae</taxon>
        <taxon>Telluria group</taxon>
        <taxon>Pseudoduganella</taxon>
    </lineage>
</organism>
<evidence type="ECO:0000313" key="6">
    <source>
        <dbReference type="EMBL" id="GGY60846.1"/>
    </source>
</evidence>
<sequence>MRETLGGAPVRVMVVDDHPLMREGIAAVLPVSGRFELVAEAGDGREALEQFVRHQPDVVLMDLQMPVMNGLDAIVAIREIAPQARIIVLTTYKGDVQVLRALKAGAMGYLLKSMLRTELADAINRVVAGQRHIPPEIAIELAAHIDADALSARETEVLGLVADGNSNKRVAQALGIAEETVKAHMSTVLGKLGARDRTHAVTIAIRRGILEP</sequence>
<dbReference type="RefSeq" id="WP_229420769.1">
    <property type="nucleotide sequence ID" value="NZ_BMWV01000014.1"/>
</dbReference>
<dbReference type="InterPro" id="IPR001789">
    <property type="entry name" value="Sig_transdc_resp-reg_receiver"/>
</dbReference>
<dbReference type="PROSITE" id="PS50043">
    <property type="entry name" value="HTH_LUXR_2"/>
    <property type="match status" value="1"/>
</dbReference>
<dbReference type="InterPro" id="IPR058245">
    <property type="entry name" value="NreC/VraR/RcsB-like_REC"/>
</dbReference>
<dbReference type="SMART" id="SM00448">
    <property type="entry name" value="REC"/>
    <property type="match status" value="1"/>
</dbReference>
<gene>
    <name evidence="6" type="ORF">GCM10007387_49330</name>
</gene>
<dbReference type="InterPro" id="IPR016032">
    <property type="entry name" value="Sig_transdc_resp-reg_C-effctor"/>
</dbReference>
<protein>
    <submittedName>
        <fullName evidence="6">DNA-binding response regulator</fullName>
    </submittedName>
</protein>
<dbReference type="AlphaFoldDB" id="A0AA87Y1H7"/>
<evidence type="ECO:0000256" key="3">
    <source>
        <dbReference type="PROSITE-ProRule" id="PRU00169"/>
    </source>
</evidence>
<evidence type="ECO:0000259" key="5">
    <source>
        <dbReference type="PROSITE" id="PS50110"/>
    </source>
</evidence>
<dbReference type="PANTHER" id="PTHR43214">
    <property type="entry name" value="TWO-COMPONENT RESPONSE REGULATOR"/>
    <property type="match status" value="1"/>
</dbReference>
<feature type="domain" description="Response regulatory" evidence="5">
    <location>
        <begin position="11"/>
        <end position="127"/>
    </location>
</feature>
<keyword evidence="1 3" id="KW-0597">Phosphoprotein</keyword>
<dbReference type="Pfam" id="PF00196">
    <property type="entry name" value="GerE"/>
    <property type="match status" value="1"/>
</dbReference>
<proteinExistence type="predicted"/>
<evidence type="ECO:0000256" key="2">
    <source>
        <dbReference type="ARBA" id="ARBA00023125"/>
    </source>
</evidence>
<dbReference type="SMART" id="SM00421">
    <property type="entry name" value="HTH_LUXR"/>
    <property type="match status" value="1"/>
</dbReference>
<evidence type="ECO:0000313" key="7">
    <source>
        <dbReference type="Proteomes" id="UP000628442"/>
    </source>
</evidence>
<feature type="modified residue" description="4-aspartylphosphate" evidence="3">
    <location>
        <position position="62"/>
    </location>
</feature>
<dbReference type="CDD" id="cd06170">
    <property type="entry name" value="LuxR_C_like"/>
    <property type="match status" value="1"/>
</dbReference>
<feature type="domain" description="HTH luxR-type" evidence="4">
    <location>
        <begin position="143"/>
        <end position="208"/>
    </location>
</feature>
<dbReference type="SUPFAM" id="SSF46894">
    <property type="entry name" value="C-terminal effector domain of the bipartite response regulators"/>
    <property type="match status" value="1"/>
</dbReference>
<dbReference type="GO" id="GO:0006355">
    <property type="term" value="P:regulation of DNA-templated transcription"/>
    <property type="evidence" value="ECO:0007669"/>
    <property type="project" value="InterPro"/>
</dbReference>